<dbReference type="EC" id="2.1.1.163" evidence="2"/>
<dbReference type="AlphaFoldDB" id="A0A811T5N2"/>
<dbReference type="GO" id="GO:0008757">
    <property type="term" value="F:S-adenosylmethionine-dependent methyltransferase activity"/>
    <property type="evidence" value="ECO:0007669"/>
    <property type="project" value="InterPro"/>
</dbReference>
<comment type="caution">
    <text evidence="2">The sequence shown here is derived from an EMBL/GenBank/DDBJ whole genome shotgun (WGS) entry which is preliminary data.</text>
</comment>
<keyword evidence="2" id="KW-0830">Ubiquinone</keyword>
<dbReference type="Gene3D" id="3.40.50.150">
    <property type="entry name" value="Vaccinia Virus protein VP39"/>
    <property type="match status" value="1"/>
</dbReference>
<dbReference type="Proteomes" id="UP000634805">
    <property type="component" value="Unassembled WGS sequence"/>
</dbReference>
<evidence type="ECO:0000313" key="2">
    <source>
        <dbReference type="EMBL" id="CAD6490950.1"/>
    </source>
</evidence>
<evidence type="ECO:0000259" key="1">
    <source>
        <dbReference type="Pfam" id="PF08241"/>
    </source>
</evidence>
<dbReference type="InterPro" id="IPR013216">
    <property type="entry name" value="Methyltransf_11"/>
</dbReference>
<sequence>MAKTKPFDEHVSKYEDWFEKNEFVFESELLAMRGQLPKSNNGIEIGVGSGRFAIPLGIKIGVDPSRKMSEIARKGGIGIIDAVAEHLPFDDSQFDFALMVTTICFVDDIEAAFEEAYRVLKPGGLLIIGFVDRKSPVGILYQQHKKESVFYRIATFYTVNEVVFNLKKAGFKSFNFTQTIFHNLAEIKDIEQVREGCGEGSFVVIRATK</sequence>
<dbReference type="SUPFAM" id="SSF53335">
    <property type="entry name" value="S-adenosyl-L-methionine-dependent methyltransferases"/>
    <property type="match status" value="1"/>
</dbReference>
<evidence type="ECO:0000313" key="3">
    <source>
        <dbReference type="Proteomes" id="UP000634805"/>
    </source>
</evidence>
<dbReference type="CDD" id="cd02440">
    <property type="entry name" value="AdoMet_MTases"/>
    <property type="match status" value="1"/>
</dbReference>
<protein>
    <submittedName>
        <fullName evidence="2">Ubiquinone/menaquinone biosynthesis C-methyltransferase UbiE</fullName>
        <ecNumber evidence="2">2.1.1.163</ecNumber>
    </submittedName>
</protein>
<keyword evidence="2" id="KW-0808">Transferase</keyword>
<dbReference type="Pfam" id="PF08241">
    <property type="entry name" value="Methyltransf_11"/>
    <property type="match status" value="1"/>
</dbReference>
<dbReference type="EMBL" id="CAJHIS010000001">
    <property type="protein sequence ID" value="CAD6490950.1"/>
    <property type="molecule type" value="Genomic_DNA"/>
</dbReference>
<reference evidence="2" key="1">
    <citation type="submission" date="2020-10" db="EMBL/GenBank/DDBJ databases">
        <authorList>
            <person name="Hahn C.J."/>
            <person name="Laso-Perez R."/>
            <person name="Vulcano F."/>
            <person name="Vaziourakis K.-M."/>
            <person name="Stokke R."/>
            <person name="Steen I.H."/>
            <person name="Teske A."/>
            <person name="Boetius A."/>
            <person name="Liebeke M."/>
            <person name="Amann R."/>
            <person name="Knittel K."/>
        </authorList>
    </citation>
    <scope>NUCLEOTIDE SEQUENCE</scope>
    <source>
        <strain evidence="2">Gfbio:e3339647-f889-4370-9287-4fb5cb688e4c:AG392D22_GoMArc1</strain>
    </source>
</reference>
<keyword evidence="2" id="KW-0489">Methyltransferase</keyword>
<name>A0A811T5N2_9EURY</name>
<gene>
    <name evidence="2" type="primary">ubiE_1</name>
    <name evidence="2" type="ORF">EMLJLAPB_00051</name>
</gene>
<dbReference type="GO" id="GO:0043770">
    <property type="term" value="F:demethylmenaquinone methyltransferase activity"/>
    <property type="evidence" value="ECO:0007669"/>
    <property type="project" value="UniProtKB-EC"/>
</dbReference>
<dbReference type="PANTHER" id="PTHR42912">
    <property type="entry name" value="METHYLTRANSFERASE"/>
    <property type="match status" value="1"/>
</dbReference>
<feature type="domain" description="Methyltransferase type 11" evidence="1">
    <location>
        <begin position="44"/>
        <end position="128"/>
    </location>
</feature>
<dbReference type="PANTHER" id="PTHR42912:SF80">
    <property type="entry name" value="METHYLTRANSFERASE DOMAIN-CONTAINING PROTEIN"/>
    <property type="match status" value="1"/>
</dbReference>
<dbReference type="InterPro" id="IPR029063">
    <property type="entry name" value="SAM-dependent_MTases_sf"/>
</dbReference>
<accession>A0A811T5N2</accession>
<proteinExistence type="predicted"/>
<organism evidence="2 3">
    <name type="scientific">Candidatus Argoarchaeum ethanivorans</name>
    <dbReference type="NCBI Taxonomy" id="2608793"/>
    <lineage>
        <taxon>Archaea</taxon>
        <taxon>Methanobacteriati</taxon>
        <taxon>Methanobacteriota</taxon>
        <taxon>Stenosarchaea group</taxon>
        <taxon>Methanomicrobia</taxon>
        <taxon>Methanosarcinales</taxon>
        <taxon>Methanosarcinales incertae sedis</taxon>
        <taxon>GOM Arc I cluster</taxon>
        <taxon>Candidatus Argoarchaeum</taxon>
    </lineage>
</organism>
<dbReference type="InterPro" id="IPR050508">
    <property type="entry name" value="Methyltransf_Superfamily"/>
</dbReference>
<dbReference type="GO" id="GO:0032259">
    <property type="term" value="P:methylation"/>
    <property type="evidence" value="ECO:0007669"/>
    <property type="project" value="UniProtKB-KW"/>
</dbReference>